<dbReference type="Pfam" id="PF00857">
    <property type="entry name" value="Isochorismatase"/>
    <property type="match status" value="1"/>
</dbReference>
<proteinExistence type="predicted"/>
<reference evidence="4" key="1">
    <citation type="journal article" date="2019" name="Int. J. Syst. Evol. Microbiol.">
        <title>The Global Catalogue of Microorganisms (GCM) 10K type strain sequencing project: providing services to taxonomists for standard genome sequencing and annotation.</title>
        <authorList>
            <consortium name="The Broad Institute Genomics Platform"/>
            <consortium name="The Broad Institute Genome Sequencing Center for Infectious Disease"/>
            <person name="Wu L."/>
            <person name="Ma J."/>
        </authorList>
    </citation>
    <scope>NUCLEOTIDE SEQUENCE [LARGE SCALE GENOMIC DNA]</scope>
    <source>
        <strain evidence="4">JCM 18401</strain>
    </source>
</reference>
<dbReference type="InterPro" id="IPR036380">
    <property type="entry name" value="Isochorismatase-like_sf"/>
</dbReference>
<dbReference type="Gene3D" id="3.40.50.850">
    <property type="entry name" value="Isochorismatase-like"/>
    <property type="match status" value="1"/>
</dbReference>
<dbReference type="CDD" id="cd00431">
    <property type="entry name" value="cysteine_hydrolases"/>
    <property type="match status" value="1"/>
</dbReference>
<dbReference type="SUPFAM" id="SSF52499">
    <property type="entry name" value="Isochorismatase-like hydrolases"/>
    <property type="match status" value="1"/>
</dbReference>
<evidence type="ECO:0000256" key="1">
    <source>
        <dbReference type="ARBA" id="ARBA00022801"/>
    </source>
</evidence>
<evidence type="ECO:0000259" key="2">
    <source>
        <dbReference type="Pfam" id="PF00857"/>
    </source>
</evidence>
<protein>
    <recommendedName>
        <fullName evidence="2">Isochorismatase-like domain-containing protein</fullName>
    </recommendedName>
</protein>
<dbReference type="EMBL" id="BAABJZ010000016">
    <property type="protein sequence ID" value="GAA4880189.1"/>
    <property type="molecule type" value="Genomic_DNA"/>
</dbReference>
<dbReference type="RefSeq" id="WP_345334533.1">
    <property type="nucleotide sequence ID" value="NZ_BAABJZ010000016.1"/>
</dbReference>
<dbReference type="InterPro" id="IPR000868">
    <property type="entry name" value="Isochorismatase-like_dom"/>
</dbReference>
<dbReference type="PANTHER" id="PTHR43540">
    <property type="entry name" value="PEROXYUREIDOACRYLATE/UREIDOACRYLATE AMIDOHYDROLASE-RELATED"/>
    <property type="match status" value="1"/>
</dbReference>
<dbReference type="Proteomes" id="UP001499988">
    <property type="component" value="Unassembled WGS sequence"/>
</dbReference>
<keyword evidence="1" id="KW-0378">Hydrolase</keyword>
<accession>A0ABP9ELH6</accession>
<name>A0ABP9ELH6_9GAMM</name>
<dbReference type="InterPro" id="IPR050272">
    <property type="entry name" value="Isochorismatase-like_hydrls"/>
</dbReference>
<comment type="caution">
    <text evidence="3">The sequence shown here is derived from an EMBL/GenBank/DDBJ whole genome shotgun (WGS) entry which is preliminary data.</text>
</comment>
<evidence type="ECO:0000313" key="4">
    <source>
        <dbReference type="Proteomes" id="UP001499988"/>
    </source>
</evidence>
<keyword evidence="4" id="KW-1185">Reference proteome</keyword>
<sequence length="194" mass="21252">MPALMIVQMQQDFVSPDGSACVAGALPSVSVIATALHHARRQGWLVIHVHRQPPERPTQPKPQSHRPTACIETSWGASPVPELQPKADEMVIHKPRGSAFERTELASHLSDHPNKELVICGTPLPTCLRSTVIDALQRNHPVTLLSDGCSARSDALIDANLQEMAQRGVRCISVNDWLEWLGHDARAEQGKSVH</sequence>
<gene>
    <name evidence="3" type="ORF">GCM10023333_12930</name>
</gene>
<feature type="domain" description="Isochorismatase-like" evidence="2">
    <location>
        <begin position="3"/>
        <end position="175"/>
    </location>
</feature>
<organism evidence="3 4">
    <name type="scientific">Ferrimonas pelagia</name>
    <dbReference type="NCBI Taxonomy" id="1177826"/>
    <lineage>
        <taxon>Bacteria</taxon>
        <taxon>Pseudomonadati</taxon>
        <taxon>Pseudomonadota</taxon>
        <taxon>Gammaproteobacteria</taxon>
        <taxon>Alteromonadales</taxon>
        <taxon>Ferrimonadaceae</taxon>
        <taxon>Ferrimonas</taxon>
    </lineage>
</organism>
<evidence type="ECO:0000313" key="3">
    <source>
        <dbReference type="EMBL" id="GAA4880189.1"/>
    </source>
</evidence>